<organism evidence="1">
    <name type="scientific">hydrothermal vent metagenome</name>
    <dbReference type="NCBI Taxonomy" id="652676"/>
    <lineage>
        <taxon>unclassified sequences</taxon>
        <taxon>metagenomes</taxon>
        <taxon>ecological metagenomes</taxon>
    </lineage>
</organism>
<sequence>MFNPINIPFGCVMLFNVVDLKDGVTVSDVELVLGEMCNVVKNNYGDDNGGFIGGQVYKNAGFVSKEGSLNNDADNEKRIQQNMGDLVIVTYWNSFEQHETSHADKLFKEHFSQLGDFCDATFEVGYEMLWQGVPEDD</sequence>
<dbReference type="AlphaFoldDB" id="A0A3B0XT24"/>
<accession>A0A3B0XT24</accession>
<proteinExistence type="predicted"/>
<evidence type="ECO:0000313" key="1">
    <source>
        <dbReference type="EMBL" id="VAW66352.1"/>
    </source>
</evidence>
<reference evidence="1" key="1">
    <citation type="submission" date="2018-06" db="EMBL/GenBank/DDBJ databases">
        <authorList>
            <person name="Zhirakovskaya E."/>
        </authorList>
    </citation>
    <scope>NUCLEOTIDE SEQUENCE</scope>
</reference>
<dbReference type="EMBL" id="UOFJ01000215">
    <property type="protein sequence ID" value="VAW66352.1"/>
    <property type="molecule type" value="Genomic_DNA"/>
</dbReference>
<gene>
    <name evidence="1" type="ORF">MNBD_GAMMA10-1549</name>
</gene>
<name>A0A3B0XT24_9ZZZZ</name>
<protein>
    <submittedName>
        <fullName evidence="1">Uncharacterized protein</fullName>
    </submittedName>
</protein>